<accession>A0A259TU76</accession>
<comment type="caution">
    <text evidence="1">The sequence shown here is derived from an EMBL/GenBank/DDBJ whole genome shotgun (WGS) entry which is preliminary data.</text>
</comment>
<name>A0A259TU76_9BACT</name>
<reference evidence="1 2" key="1">
    <citation type="submission" date="2016-11" db="EMBL/GenBank/DDBJ databases">
        <title>Study of marine rhodopsin-containing bacteria.</title>
        <authorList>
            <person name="Yoshizawa S."/>
            <person name="Kumagai Y."/>
            <person name="Kogure K."/>
        </authorList>
    </citation>
    <scope>NUCLEOTIDE SEQUENCE [LARGE SCALE GENOMIC DNA]</scope>
    <source>
        <strain evidence="1 2">SG-29</strain>
    </source>
</reference>
<evidence type="ECO:0000313" key="2">
    <source>
        <dbReference type="Proteomes" id="UP000216446"/>
    </source>
</evidence>
<gene>
    <name evidence="1" type="ORF">BSZ36_17755</name>
</gene>
<keyword evidence="2" id="KW-1185">Reference proteome</keyword>
<dbReference type="InParanoid" id="A0A259TU76"/>
<evidence type="ECO:0000313" key="1">
    <source>
        <dbReference type="EMBL" id="OZC01293.1"/>
    </source>
</evidence>
<dbReference type="EMBL" id="MQWB01000011">
    <property type="protein sequence ID" value="OZC01293.1"/>
    <property type="molecule type" value="Genomic_DNA"/>
</dbReference>
<dbReference type="AlphaFoldDB" id="A0A259TU76"/>
<sequence>MYVNFRPVRLQGGSGRCEVEEATRTNLEWSSAVAPVERHLVPLGSDAVNRYRIRVTAGAHAGSMWTAWEEGLPRLVSHDHERLEGWGRPYALCFDPGLTSAYGVAELAETEEERDALRERLAALFAERVERECRPHEAELRRALPVAGETAELFYAGAACLLRPGLVREALPGLYGTEDGDGLIELAGLVPLGGGAFQSGDLVVFGHPMFRRSFSRYNTLNGAFFDTLREAVEAGVVVRVALDPDLVGLAATYRQPYEFQYWFGPPFTDDLSSIEAGPVRHGSDERHHLFSQVIHTDFHWYERNGAFTLEVEEVRDWPSAALGDRYGCRYVHSIVDGETGTVEHLDGAVRVYDETQMVERLDLHLNRATRQTDYTKLWRTDDPLPLAMWKRLVHDYYRDNYLVGEYLAGSDGSERAALVGVPTAPPGPTSQANDGAGVLPALREASTVEHLRDRLASPTLRSGSGVRACLSFHPRSQDPTPERWFRPFTFLPSPEPYAPAPLLELGTLDLKKILDHSGGEVVLPPSTQYVHYRDGIVNLCPLVHGTEDAGLVEETLAGLQAYAASCLGSGPTTALTLTVAYPVENRVVRVSAAGSAADLVAWLDAVPALPRSRAEAAEWSGEVASHYAGQGHAPPTVLDLLTPSGLFLERTPIPAALSPRPRYDEEAERWAASFTRPSGVYADAGWSVLAEALETGALGVTLAWLIDGIECHGCGGDYGTCPCTVLDSGFGRALTPRELFSLSWSGDV</sequence>
<proteinExistence type="predicted"/>
<organism evidence="1 2">
    <name type="scientific">Rubricoccus marinus</name>
    <dbReference type="NCBI Taxonomy" id="716817"/>
    <lineage>
        <taxon>Bacteria</taxon>
        <taxon>Pseudomonadati</taxon>
        <taxon>Rhodothermota</taxon>
        <taxon>Rhodothermia</taxon>
        <taxon>Rhodothermales</taxon>
        <taxon>Rubricoccaceae</taxon>
        <taxon>Rubricoccus</taxon>
    </lineage>
</organism>
<protein>
    <submittedName>
        <fullName evidence="1">Uncharacterized protein</fullName>
    </submittedName>
</protein>
<dbReference type="Proteomes" id="UP000216446">
    <property type="component" value="Unassembled WGS sequence"/>
</dbReference>